<reference evidence="2" key="1">
    <citation type="journal article" date="2020" name="Fungal Divers.">
        <title>Resolving the Mortierellaceae phylogeny through synthesis of multi-gene phylogenetics and phylogenomics.</title>
        <authorList>
            <person name="Vandepol N."/>
            <person name="Liber J."/>
            <person name="Desiro A."/>
            <person name="Na H."/>
            <person name="Kennedy M."/>
            <person name="Barry K."/>
            <person name="Grigoriev I.V."/>
            <person name="Miller A.N."/>
            <person name="O'Donnell K."/>
            <person name="Stajich J.E."/>
            <person name="Bonito G."/>
        </authorList>
    </citation>
    <scope>NUCLEOTIDE SEQUENCE</scope>
    <source>
        <strain evidence="2">KOD1015</strain>
    </source>
</reference>
<evidence type="ECO:0000313" key="2">
    <source>
        <dbReference type="EMBL" id="KAF9580680.1"/>
    </source>
</evidence>
<dbReference type="Proteomes" id="UP000780801">
    <property type="component" value="Unassembled WGS sequence"/>
</dbReference>
<comment type="caution">
    <text evidence="2">The sequence shown here is derived from an EMBL/GenBank/DDBJ whole genome shotgun (WGS) entry which is preliminary data.</text>
</comment>
<accession>A0A9P6FRV6</accession>
<dbReference type="EMBL" id="JAABOA010001910">
    <property type="protein sequence ID" value="KAF9580680.1"/>
    <property type="molecule type" value="Genomic_DNA"/>
</dbReference>
<organism evidence="2 3">
    <name type="scientific">Lunasporangiospora selenospora</name>
    <dbReference type="NCBI Taxonomy" id="979761"/>
    <lineage>
        <taxon>Eukaryota</taxon>
        <taxon>Fungi</taxon>
        <taxon>Fungi incertae sedis</taxon>
        <taxon>Mucoromycota</taxon>
        <taxon>Mortierellomycotina</taxon>
        <taxon>Mortierellomycetes</taxon>
        <taxon>Mortierellales</taxon>
        <taxon>Mortierellaceae</taxon>
        <taxon>Lunasporangiospora</taxon>
    </lineage>
</organism>
<evidence type="ECO:0000313" key="3">
    <source>
        <dbReference type="Proteomes" id="UP000780801"/>
    </source>
</evidence>
<protein>
    <submittedName>
        <fullName evidence="2">Uncharacterized protein</fullName>
    </submittedName>
</protein>
<keyword evidence="3" id="KW-1185">Reference proteome</keyword>
<sequence>MRPDSTNGSVSGPDHPASEMVICPSYGFPVMAELDVTDQGLFEYQRGRASSALRNRISEPSEVLMTLQPHVEESPPVTSVALTSPPDLLDIGTPDQDLPLVRHLDQDSVKMTAFPVMTGRSDHQPLVLSPSMTFPSIFPPYLHISTPACFPTSTQSPLLPFQNLESGSDVCHHERIWALQSILRGSTQGLQSFEPSRVPVSPMGLAGSTPVIDSSSLYQAPPQSLDAKNTVLFTSLMADPTLLPSPKLPEDMDPREHLVQSMVWAYPEIFHEKTGVSVCGGKGYWYDHGLSSVPTALATPLGQLGLDGAETHHSGRAHQTQDSPKPKRIAVAHTFQRPQWSSNPPNCSSRAKPKLKQVTDSAHYRPRNAFFMFRGFVSRLQSVAQPMVEVGKEKDTSLFETRLLTRTPPNPRNGNSNPRVRIRTSAKQHHPLTNSVVPRRPGLIQTKISVSCGQIWSSDCLVHCGADGCANCRMRSLFEQASNYMKLRQAEIERRIESLASANTIQTENPVDMLEPDMACEMDSRERTADYQIEDKPIELSFNWNEFVQLYQESDLFRWHHEVSDTQSLQDERSQGWPRRRWGGLDRNGVLDIAEMKRIWIEKELTYERAFVEGAKKRIAQDALRATYRNQMGRKKE</sequence>
<proteinExistence type="predicted"/>
<name>A0A9P6FRV6_9FUNG</name>
<gene>
    <name evidence="2" type="ORF">BGW38_002579</name>
</gene>
<evidence type="ECO:0000256" key="1">
    <source>
        <dbReference type="SAM" id="MobiDB-lite"/>
    </source>
</evidence>
<feature type="region of interest" description="Disordered" evidence="1">
    <location>
        <begin position="307"/>
        <end position="327"/>
    </location>
</feature>
<dbReference type="OrthoDB" id="2432508at2759"/>
<dbReference type="AlphaFoldDB" id="A0A9P6FRV6"/>